<dbReference type="CDD" id="cd06170">
    <property type="entry name" value="LuxR_C_like"/>
    <property type="match status" value="1"/>
</dbReference>
<comment type="caution">
    <text evidence="2">The sequence shown here is derived from an EMBL/GenBank/DDBJ whole genome shotgun (WGS) entry which is preliminary data.</text>
</comment>
<dbReference type="Gene3D" id="1.10.10.10">
    <property type="entry name" value="Winged helix-like DNA-binding domain superfamily/Winged helix DNA-binding domain"/>
    <property type="match status" value="1"/>
</dbReference>
<evidence type="ECO:0000313" key="2">
    <source>
        <dbReference type="EMBL" id="TDD46541.1"/>
    </source>
</evidence>
<keyword evidence="3" id="KW-1185">Reference proteome</keyword>
<dbReference type="SUPFAM" id="SSF46894">
    <property type="entry name" value="C-terminal effector domain of the bipartite response regulators"/>
    <property type="match status" value="1"/>
</dbReference>
<dbReference type="InterPro" id="IPR000792">
    <property type="entry name" value="Tscrpt_reg_LuxR_C"/>
</dbReference>
<protein>
    <submittedName>
        <fullName evidence="2">LuxR family transcriptional regulator</fullName>
    </submittedName>
</protein>
<dbReference type="InterPro" id="IPR016032">
    <property type="entry name" value="Sig_transdc_resp-reg_C-effctor"/>
</dbReference>
<evidence type="ECO:0000259" key="1">
    <source>
        <dbReference type="SMART" id="SM00421"/>
    </source>
</evidence>
<dbReference type="OrthoDB" id="3728246at2"/>
<organism evidence="2 3">
    <name type="scientific">Kribbella antibiotica</name>
    <dbReference type="NCBI Taxonomy" id="190195"/>
    <lineage>
        <taxon>Bacteria</taxon>
        <taxon>Bacillati</taxon>
        <taxon>Actinomycetota</taxon>
        <taxon>Actinomycetes</taxon>
        <taxon>Propionibacteriales</taxon>
        <taxon>Kribbellaceae</taxon>
        <taxon>Kribbella</taxon>
    </lineage>
</organism>
<dbReference type="PANTHER" id="PTHR34293">
    <property type="entry name" value="HTH-TYPE TRANSCRIPTIONAL REGULATOR TRMBL2"/>
    <property type="match status" value="1"/>
</dbReference>
<feature type="domain" description="HTH luxR-type" evidence="1">
    <location>
        <begin position="267"/>
        <end position="324"/>
    </location>
</feature>
<dbReference type="GO" id="GO:0006355">
    <property type="term" value="P:regulation of DNA-templated transcription"/>
    <property type="evidence" value="ECO:0007669"/>
    <property type="project" value="InterPro"/>
</dbReference>
<dbReference type="InterPro" id="IPR036388">
    <property type="entry name" value="WH-like_DNA-bd_sf"/>
</dbReference>
<dbReference type="SMART" id="SM00421">
    <property type="entry name" value="HTH_LUXR"/>
    <property type="match status" value="1"/>
</dbReference>
<proteinExistence type="predicted"/>
<name>A0A4R4YNC1_9ACTN</name>
<dbReference type="GO" id="GO:0003677">
    <property type="term" value="F:DNA binding"/>
    <property type="evidence" value="ECO:0007669"/>
    <property type="project" value="InterPro"/>
</dbReference>
<dbReference type="AlphaFoldDB" id="A0A4R4YNC1"/>
<reference evidence="2 3" key="1">
    <citation type="submission" date="2019-03" db="EMBL/GenBank/DDBJ databases">
        <title>Draft genome sequences of novel Actinobacteria.</title>
        <authorList>
            <person name="Sahin N."/>
            <person name="Ay H."/>
            <person name="Saygin H."/>
        </authorList>
    </citation>
    <scope>NUCLEOTIDE SEQUENCE [LARGE SCALE GENOMIC DNA]</scope>
    <source>
        <strain evidence="2 3">JCM 13523</strain>
    </source>
</reference>
<dbReference type="PANTHER" id="PTHR34293:SF1">
    <property type="entry name" value="HTH-TYPE TRANSCRIPTIONAL REGULATOR TRMBL2"/>
    <property type="match status" value="1"/>
</dbReference>
<sequence>MRMGPSSAPFLSAAAEPLYRAAVASGRTTPADLAERAGIDRVAAEHEIEVLAAIGLLDVRDGAIEAVAPRMPLEQVAAEHAKAADAARRLASVFADVWSEGGDRLNFVEVIADEARINAVEAKLMDDTASTVDGLCIGPVSPRKLQPGMTIPPPRVAVGFLEAMERGVRGRGLYGVSVLEDFEGLAAVHQCIAAGEQARVFAQVPLNLMVFDDKRAFITVPGQKGARRSAIVVHESGLLDCLVSLFEVFWQMGVPLSAESQVVDALEGGPGPGEQQLLSYLAAGLTDEAIARDLGVSARTVGRRIARLEEVLGAHSRFQLAVQASRRDWI</sequence>
<dbReference type="EMBL" id="SMKX01000171">
    <property type="protein sequence ID" value="TDD46541.1"/>
    <property type="molecule type" value="Genomic_DNA"/>
</dbReference>
<evidence type="ECO:0000313" key="3">
    <source>
        <dbReference type="Proteomes" id="UP000295124"/>
    </source>
</evidence>
<accession>A0A4R4YNC1</accession>
<dbReference type="InterPro" id="IPR051797">
    <property type="entry name" value="TrmB-like"/>
</dbReference>
<dbReference type="Pfam" id="PF00196">
    <property type="entry name" value="GerE"/>
    <property type="match status" value="1"/>
</dbReference>
<dbReference type="Proteomes" id="UP000295124">
    <property type="component" value="Unassembled WGS sequence"/>
</dbReference>
<gene>
    <name evidence="2" type="ORF">E1263_36295</name>
</gene>